<dbReference type="KEGG" id="fcy:FRACYDRAFT_257335"/>
<dbReference type="AlphaFoldDB" id="A0A1E7EJ61"/>
<dbReference type="EMBL" id="KV784442">
    <property type="protein sequence ID" value="OEU05948.1"/>
    <property type="molecule type" value="Genomic_DNA"/>
</dbReference>
<evidence type="ECO:0000313" key="2">
    <source>
        <dbReference type="Proteomes" id="UP000095751"/>
    </source>
</evidence>
<proteinExistence type="predicted"/>
<protein>
    <recommendedName>
        <fullName evidence="3">F-box domain-containing protein</fullName>
    </recommendedName>
</protein>
<dbReference type="InParanoid" id="A0A1E7EJ61"/>
<evidence type="ECO:0008006" key="3">
    <source>
        <dbReference type="Google" id="ProtNLM"/>
    </source>
</evidence>
<reference evidence="1 2" key="1">
    <citation type="submission" date="2016-09" db="EMBL/GenBank/DDBJ databases">
        <title>Extensive genetic diversity and differential bi-allelic expression allows diatom success in the polar Southern Ocean.</title>
        <authorList>
            <consortium name="DOE Joint Genome Institute"/>
            <person name="Mock T."/>
            <person name="Otillar R.P."/>
            <person name="Strauss J."/>
            <person name="Dupont C."/>
            <person name="Frickenhaus S."/>
            <person name="Maumus F."/>
            <person name="Mcmullan M."/>
            <person name="Sanges R."/>
            <person name="Schmutz J."/>
            <person name="Toseland A."/>
            <person name="Valas R."/>
            <person name="Veluchamy A."/>
            <person name="Ward B.J."/>
            <person name="Allen A."/>
            <person name="Barry K."/>
            <person name="Falciatore A."/>
            <person name="Ferrante M."/>
            <person name="Fortunato A.E."/>
            <person name="Gloeckner G."/>
            <person name="Gruber A."/>
            <person name="Hipkin R."/>
            <person name="Janech M."/>
            <person name="Kroth P."/>
            <person name="Leese F."/>
            <person name="Lindquist E."/>
            <person name="Lyon B.R."/>
            <person name="Martin J."/>
            <person name="Mayer C."/>
            <person name="Parker M."/>
            <person name="Quesneville H."/>
            <person name="Raymond J."/>
            <person name="Uhlig C."/>
            <person name="Valentin K.U."/>
            <person name="Worden A.Z."/>
            <person name="Armbrust E.V."/>
            <person name="Bowler C."/>
            <person name="Green B."/>
            <person name="Moulton V."/>
            <person name="Van Oosterhout C."/>
            <person name="Grigoriev I."/>
        </authorList>
    </citation>
    <scope>NUCLEOTIDE SEQUENCE [LARGE SCALE GENOMIC DNA]</scope>
    <source>
        <strain evidence="1 2">CCMP1102</strain>
    </source>
</reference>
<evidence type="ECO:0000313" key="1">
    <source>
        <dbReference type="EMBL" id="OEU05948.1"/>
    </source>
</evidence>
<keyword evidence="2" id="KW-1185">Reference proteome</keyword>
<gene>
    <name evidence="1" type="ORF">FRACYDRAFT_257335</name>
</gene>
<sequence length="259" mass="29934">MNEYKTTQTKNVSRNHSTCDDYLTLLRASCPTLVLDILSFLPTQDLHMVESTDKEFYFFIAENDQMLFSNCLRNDFDVGQVLVETVETALSSCTVTIYGGVAPKTPYKKMYLAFRNRYRLHERERSIALPWDKPSAPLPLSLFKNTLSDEIVDKFYDDDDYERDSSDGTDTTMITDDVNALVFILTIGKDAVGLMEWEPWRNGSKLVLNKKQEHCYDWLYNIMDIPKLDDEAIKMIATYNDMVDDDDVSESERTINSKK</sequence>
<accession>A0A1E7EJ61</accession>
<name>A0A1E7EJ61_9STRA</name>
<dbReference type="Proteomes" id="UP000095751">
    <property type="component" value="Unassembled WGS sequence"/>
</dbReference>
<organism evidence="1 2">
    <name type="scientific">Fragilariopsis cylindrus CCMP1102</name>
    <dbReference type="NCBI Taxonomy" id="635003"/>
    <lineage>
        <taxon>Eukaryota</taxon>
        <taxon>Sar</taxon>
        <taxon>Stramenopiles</taxon>
        <taxon>Ochrophyta</taxon>
        <taxon>Bacillariophyta</taxon>
        <taxon>Bacillariophyceae</taxon>
        <taxon>Bacillariophycidae</taxon>
        <taxon>Bacillariales</taxon>
        <taxon>Bacillariaceae</taxon>
        <taxon>Fragilariopsis</taxon>
    </lineage>
</organism>